<dbReference type="InterPro" id="IPR013230">
    <property type="entry name" value="Peptidase_M15A_C"/>
</dbReference>
<organism evidence="3 4">
    <name type="scientific">Litorivivens lipolytica</name>
    <dbReference type="NCBI Taxonomy" id="1524264"/>
    <lineage>
        <taxon>Bacteria</taxon>
        <taxon>Pseudomonadati</taxon>
        <taxon>Pseudomonadota</taxon>
        <taxon>Gammaproteobacteria</taxon>
        <taxon>Litorivivens</taxon>
    </lineage>
</organism>
<dbReference type="Gene3D" id="3.30.1380.10">
    <property type="match status" value="1"/>
</dbReference>
<dbReference type="InterPro" id="IPR009045">
    <property type="entry name" value="Zn_M74/Hedgehog-like"/>
</dbReference>
<reference evidence="3 4" key="1">
    <citation type="submission" date="2020-08" db="EMBL/GenBank/DDBJ databases">
        <title>Genomic Encyclopedia of Type Strains, Phase III (KMG-III): the genomes of soil and plant-associated and newly described type strains.</title>
        <authorList>
            <person name="Whitman W."/>
        </authorList>
    </citation>
    <scope>NUCLEOTIDE SEQUENCE [LARGE SCALE GENOMIC DNA]</scope>
    <source>
        <strain evidence="3 4">CECT 8654</strain>
    </source>
</reference>
<feature type="domain" description="Peptidase M15A C-terminal" evidence="2">
    <location>
        <begin position="159"/>
        <end position="238"/>
    </location>
</feature>
<protein>
    <recommendedName>
        <fullName evidence="2">Peptidase M15A C-terminal domain-containing protein</fullName>
    </recommendedName>
</protein>
<evidence type="ECO:0000313" key="3">
    <source>
        <dbReference type="EMBL" id="MBB3046470.1"/>
    </source>
</evidence>
<keyword evidence="1" id="KW-0732">Signal</keyword>
<evidence type="ECO:0000313" key="4">
    <source>
        <dbReference type="Proteomes" id="UP000537130"/>
    </source>
</evidence>
<proteinExistence type="predicted"/>
<evidence type="ECO:0000259" key="2">
    <source>
        <dbReference type="Pfam" id="PF08291"/>
    </source>
</evidence>
<feature type="chain" id="PRO_5031167519" description="Peptidase M15A C-terminal domain-containing protein" evidence="1">
    <location>
        <begin position="23"/>
        <end position="309"/>
    </location>
</feature>
<evidence type="ECO:0000256" key="1">
    <source>
        <dbReference type="SAM" id="SignalP"/>
    </source>
</evidence>
<dbReference type="AlphaFoldDB" id="A0A7W4W364"/>
<dbReference type="EMBL" id="JACHWY010000001">
    <property type="protein sequence ID" value="MBB3046470.1"/>
    <property type="molecule type" value="Genomic_DNA"/>
</dbReference>
<sequence length="309" mass="34500">MNKGAVLLCFVLGLFFVPLSHAFDRGEAGFAVSVDGLQIPFRVMGLTAMPGDTLTLSVPPKSRVKASSGRINQDGPKRWHWRAPDKGMSTLKITDTAGRVVELNIFVLRRAASVRNGVIDGYRMGNYPQEAYRGFEAYEPPEGFIEVTPALFDVYLSPHFQLKQFLCKQAAVDGKQFMVFRPELMLKLETILQKLNERGIAADTLFIMSGYRTPHYNHSIGNRKYSRHIYGGAADFFVDVSPRDGRMDDLNGDGRIDRKDAALVYDMIEGLSREHGWLTGGLGEYGSSSSHGPFVHVDVRGHRARWGKK</sequence>
<comment type="caution">
    <text evidence="3">The sequence shown here is derived from an EMBL/GenBank/DDBJ whole genome shotgun (WGS) entry which is preliminary data.</text>
</comment>
<dbReference type="SUPFAM" id="SSF55166">
    <property type="entry name" value="Hedgehog/DD-peptidase"/>
    <property type="match status" value="1"/>
</dbReference>
<gene>
    <name evidence="3" type="ORF">FHR99_000706</name>
</gene>
<feature type="signal peptide" evidence="1">
    <location>
        <begin position="1"/>
        <end position="22"/>
    </location>
</feature>
<dbReference type="Pfam" id="PF08291">
    <property type="entry name" value="Peptidase_M15_3"/>
    <property type="match status" value="1"/>
</dbReference>
<accession>A0A7W4W364</accession>
<dbReference type="Proteomes" id="UP000537130">
    <property type="component" value="Unassembled WGS sequence"/>
</dbReference>
<name>A0A7W4W364_9GAMM</name>
<keyword evidence="4" id="KW-1185">Reference proteome</keyword>
<dbReference type="RefSeq" id="WP_183409164.1">
    <property type="nucleotide sequence ID" value="NZ_JACHWY010000001.1"/>
</dbReference>